<dbReference type="PROSITE" id="PS50850">
    <property type="entry name" value="MFS"/>
    <property type="match status" value="1"/>
</dbReference>
<feature type="transmembrane region" description="Helical" evidence="5">
    <location>
        <begin position="97"/>
        <end position="117"/>
    </location>
</feature>
<dbReference type="PANTHER" id="PTHR24064">
    <property type="entry name" value="SOLUTE CARRIER FAMILY 22 MEMBER"/>
    <property type="match status" value="1"/>
</dbReference>
<protein>
    <submittedName>
        <fullName evidence="7">MFS transporter</fullName>
    </submittedName>
</protein>
<reference evidence="7 8" key="1">
    <citation type="submission" date="2020-04" db="EMBL/GenBank/DDBJ databases">
        <authorList>
            <person name="Depoorter E."/>
        </authorList>
    </citation>
    <scope>NUCLEOTIDE SEQUENCE [LARGE SCALE GENOMIC DNA]</scope>
    <source>
        <strain evidence="7 8">BCC0132</strain>
    </source>
</reference>
<keyword evidence="2 5" id="KW-0812">Transmembrane</keyword>
<evidence type="ECO:0000256" key="1">
    <source>
        <dbReference type="ARBA" id="ARBA00004141"/>
    </source>
</evidence>
<dbReference type="InterPro" id="IPR005829">
    <property type="entry name" value="Sugar_transporter_CS"/>
</dbReference>
<dbReference type="EMBL" id="CABWIK020000010">
    <property type="protein sequence ID" value="CAB3966523.1"/>
    <property type="molecule type" value="Genomic_DNA"/>
</dbReference>
<dbReference type="InterPro" id="IPR036259">
    <property type="entry name" value="MFS_trans_sf"/>
</dbReference>
<evidence type="ECO:0000256" key="5">
    <source>
        <dbReference type="SAM" id="Phobius"/>
    </source>
</evidence>
<evidence type="ECO:0000256" key="4">
    <source>
        <dbReference type="ARBA" id="ARBA00023136"/>
    </source>
</evidence>
<evidence type="ECO:0000256" key="3">
    <source>
        <dbReference type="ARBA" id="ARBA00022989"/>
    </source>
</evidence>
<accession>A0A6J5J4I5</accession>
<sequence length="212" mass="22150">MHAARCALAGALNFSQAAVVYGVLSLMALVILPYMKVPSTDMPIYYMIGNAAALAGGIVAAVLVEAWGRRASLFVSYTFTVAAIVFIYAMHALPGMVLGYCLIQFGVTWAYISGYVVSSEILPTRIRATGLGVSVAIGRLGAVIAPLMLTNVYAMSGSPSAALVVLIVLALPGPLAAGLWWLNGRETRRISLEECSTEGDAQPAVDAAPRAA</sequence>
<dbReference type="InterPro" id="IPR020846">
    <property type="entry name" value="MFS_dom"/>
</dbReference>
<dbReference type="GO" id="GO:0022857">
    <property type="term" value="F:transmembrane transporter activity"/>
    <property type="evidence" value="ECO:0007669"/>
    <property type="project" value="InterPro"/>
</dbReference>
<dbReference type="SUPFAM" id="SSF103473">
    <property type="entry name" value="MFS general substrate transporter"/>
    <property type="match status" value="1"/>
</dbReference>
<feature type="transmembrane region" description="Helical" evidence="5">
    <location>
        <begin position="71"/>
        <end position="91"/>
    </location>
</feature>
<evidence type="ECO:0000313" key="8">
    <source>
        <dbReference type="Proteomes" id="UP000494322"/>
    </source>
</evidence>
<dbReference type="Gene3D" id="1.20.1250.20">
    <property type="entry name" value="MFS general substrate transporter like domains"/>
    <property type="match status" value="1"/>
</dbReference>
<evidence type="ECO:0000313" key="7">
    <source>
        <dbReference type="EMBL" id="CAB3966523.1"/>
    </source>
</evidence>
<feature type="transmembrane region" description="Helical" evidence="5">
    <location>
        <begin position="129"/>
        <end position="149"/>
    </location>
</feature>
<dbReference type="AlphaFoldDB" id="A0A6J5J4I5"/>
<gene>
    <name evidence="7" type="ORF">BCO9919_02335</name>
</gene>
<proteinExistence type="predicted"/>
<evidence type="ECO:0000259" key="6">
    <source>
        <dbReference type="PROSITE" id="PS50850"/>
    </source>
</evidence>
<feature type="transmembrane region" description="Helical" evidence="5">
    <location>
        <begin position="161"/>
        <end position="182"/>
    </location>
</feature>
<comment type="subcellular location">
    <subcellularLocation>
        <location evidence="1">Membrane</location>
        <topology evidence="1">Multi-pass membrane protein</topology>
    </subcellularLocation>
</comment>
<dbReference type="Proteomes" id="UP000494322">
    <property type="component" value="Unassembled WGS sequence"/>
</dbReference>
<keyword evidence="4 5" id="KW-0472">Membrane</keyword>
<evidence type="ECO:0000256" key="2">
    <source>
        <dbReference type="ARBA" id="ARBA00022692"/>
    </source>
</evidence>
<name>A0A6J5J4I5_9BURK</name>
<organism evidence="7 8">
    <name type="scientific">Burkholderia cenocepacia</name>
    <dbReference type="NCBI Taxonomy" id="95486"/>
    <lineage>
        <taxon>Bacteria</taxon>
        <taxon>Pseudomonadati</taxon>
        <taxon>Pseudomonadota</taxon>
        <taxon>Betaproteobacteria</taxon>
        <taxon>Burkholderiales</taxon>
        <taxon>Burkholderiaceae</taxon>
        <taxon>Burkholderia</taxon>
        <taxon>Burkholderia cepacia complex</taxon>
    </lineage>
</organism>
<dbReference type="PROSITE" id="PS00216">
    <property type="entry name" value="SUGAR_TRANSPORT_1"/>
    <property type="match status" value="1"/>
</dbReference>
<feature type="transmembrane region" description="Helical" evidence="5">
    <location>
        <begin position="44"/>
        <end position="64"/>
    </location>
</feature>
<feature type="transmembrane region" description="Helical" evidence="5">
    <location>
        <begin position="12"/>
        <end position="32"/>
    </location>
</feature>
<keyword evidence="3 5" id="KW-1133">Transmembrane helix</keyword>
<dbReference type="GO" id="GO:0016020">
    <property type="term" value="C:membrane"/>
    <property type="evidence" value="ECO:0007669"/>
    <property type="project" value="UniProtKB-SubCell"/>
</dbReference>
<feature type="domain" description="Major facilitator superfamily (MFS) profile" evidence="6">
    <location>
        <begin position="1"/>
        <end position="188"/>
    </location>
</feature>